<comment type="caution">
    <text evidence="13">The sequence shown here is derived from an EMBL/GenBank/DDBJ whole genome shotgun (WGS) entry which is preliminary data.</text>
</comment>
<evidence type="ECO:0000256" key="3">
    <source>
        <dbReference type="ARBA" id="ARBA00022723"/>
    </source>
</evidence>
<keyword evidence="8" id="KW-0238">DNA-binding</keyword>
<evidence type="ECO:0000259" key="12">
    <source>
        <dbReference type="PROSITE" id="PS50157"/>
    </source>
</evidence>
<dbReference type="RefSeq" id="XP_021882032.1">
    <property type="nucleotide sequence ID" value="XM_022020278.1"/>
</dbReference>
<dbReference type="STRING" id="64571.A0A1Y2GPW3"/>
<evidence type="ECO:0000256" key="7">
    <source>
        <dbReference type="ARBA" id="ARBA00023015"/>
    </source>
</evidence>
<dbReference type="GO" id="GO:0008270">
    <property type="term" value="F:zinc ion binding"/>
    <property type="evidence" value="ECO:0007669"/>
    <property type="project" value="UniProtKB-KW"/>
</dbReference>
<dbReference type="OrthoDB" id="4748970at2759"/>
<keyword evidence="9" id="KW-0804">Transcription</keyword>
<dbReference type="SUPFAM" id="SSF57667">
    <property type="entry name" value="beta-beta-alpha zinc fingers"/>
    <property type="match status" value="2"/>
</dbReference>
<dbReference type="PANTHER" id="PTHR24388">
    <property type="entry name" value="ZINC FINGER PROTEIN"/>
    <property type="match status" value="1"/>
</dbReference>
<keyword evidence="7" id="KW-0805">Transcription regulation</keyword>
<accession>A0A1Y2GPW3</accession>
<dbReference type="Gene3D" id="3.30.160.60">
    <property type="entry name" value="Classic Zinc Finger"/>
    <property type="match status" value="2"/>
</dbReference>
<evidence type="ECO:0000256" key="5">
    <source>
        <dbReference type="ARBA" id="ARBA00022771"/>
    </source>
</evidence>
<feature type="non-terminal residue" evidence="13">
    <location>
        <position position="1"/>
    </location>
</feature>
<feature type="domain" description="C2H2-type" evidence="12">
    <location>
        <begin position="68"/>
        <end position="86"/>
    </location>
</feature>
<keyword evidence="6" id="KW-0862">Zinc</keyword>
<reference evidence="13 14" key="1">
    <citation type="submission" date="2016-07" db="EMBL/GenBank/DDBJ databases">
        <title>Pervasive Adenine N6-methylation of Active Genes in Fungi.</title>
        <authorList>
            <consortium name="DOE Joint Genome Institute"/>
            <person name="Mondo S.J."/>
            <person name="Dannebaum R.O."/>
            <person name="Kuo R.C."/>
            <person name="Labutti K."/>
            <person name="Haridas S."/>
            <person name="Kuo A."/>
            <person name="Salamov A."/>
            <person name="Ahrendt S.R."/>
            <person name="Lipzen A."/>
            <person name="Sullivan W."/>
            <person name="Andreopoulos W.B."/>
            <person name="Clum A."/>
            <person name="Lindquist E."/>
            <person name="Daum C."/>
            <person name="Ramamoorthy G.K."/>
            <person name="Gryganskyi A."/>
            <person name="Culley D."/>
            <person name="Magnuson J.K."/>
            <person name="James T.Y."/>
            <person name="O'Malley M.A."/>
            <person name="Stajich J.E."/>
            <person name="Spatafora J.W."/>
            <person name="Visel A."/>
            <person name="Grigoriev I.V."/>
        </authorList>
    </citation>
    <scope>NUCLEOTIDE SEQUENCE [LARGE SCALE GENOMIC DNA]</scope>
    <source>
        <strain evidence="13 14">NRRL 3116</strain>
    </source>
</reference>
<dbReference type="EMBL" id="MCFF01000015">
    <property type="protein sequence ID" value="ORZ18237.1"/>
    <property type="molecule type" value="Genomic_DNA"/>
</dbReference>
<evidence type="ECO:0000256" key="1">
    <source>
        <dbReference type="ARBA" id="ARBA00004123"/>
    </source>
</evidence>
<evidence type="ECO:0000256" key="9">
    <source>
        <dbReference type="ARBA" id="ARBA00023163"/>
    </source>
</evidence>
<evidence type="ECO:0000256" key="8">
    <source>
        <dbReference type="ARBA" id="ARBA00023125"/>
    </source>
</evidence>
<dbReference type="GO" id="GO:0000981">
    <property type="term" value="F:DNA-binding transcription factor activity, RNA polymerase II-specific"/>
    <property type="evidence" value="ECO:0007669"/>
    <property type="project" value="TreeGrafter"/>
</dbReference>
<dbReference type="InterPro" id="IPR036236">
    <property type="entry name" value="Znf_C2H2_sf"/>
</dbReference>
<keyword evidence="10" id="KW-0539">Nucleus</keyword>
<comment type="subcellular location">
    <subcellularLocation>
        <location evidence="1">Nucleus</location>
    </subcellularLocation>
</comment>
<keyword evidence="3" id="KW-0479">Metal-binding</keyword>
<dbReference type="InterPro" id="IPR050527">
    <property type="entry name" value="Snail/Krueppel_Znf"/>
</dbReference>
<sequence>KARYKCSECDKTFSRPFNLRSHRATHLGVKPFLCTQTNEKGDTCSWAFARRHDLERHVRSRHSQGNLFQCKTCGQKCTRSDALKRH</sequence>
<dbReference type="FunFam" id="3.30.160.60:FF:000094">
    <property type="entry name" value="Zinc finger protein 605"/>
    <property type="match status" value="1"/>
</dbReference>
<gene>
    <name evidence="13" type="ORF">BCR41DRAFT_285999</name>
</gene>
<evidence type="ECO:0000256" key="11">
    <source>
        <dbReference type="PROSITE-ProRule" id="PRU00042"/>
    </source>
</evidence>
<proteinExistence type="inferred from homology"/>
<dbReference type="InterPro" id="IPR013087">
    <property type="entry name" value="Znf_C2H2_type"/>
</dbReference>
<dbReference type="PROSITE" id="PS50157">
    <property type="entry name" value="ZINC_FINGER_C2H2_2"/>
    <property type="match status" value="3"/>
</dbReference>
<evidence type="ECO:0000313" key="13">
    <source>
        <dbReference type="EMBL" id="ORZ18237.1"/>
    </source>
</evidence>
<comment type="similarity">
    <text evidence="2">Belongs to the krueppel C2H2-type zinc-finger protein family.</text>
</comment>
<keyword evidence="4" id="KW-0677">Repeat</keyword>
<dbReference type="AlphaFoldDB" id="A0A1Y2GPW3"/>
<protein>
    <recommendedName>
        <fullName evidence="12">C2H2-type domain-containing protein</fullName>
    </recommendedName>
</protein>
<dbReference type="Pfam" id="PF00096">
    <property type="entry name" value="zf-C2H2"/>
    <property type="match status" value="3"/>
</dbReference>
<feature type="domain" description="C2H2-type" evidence="12">
    <location>
        <begin position="4"/>
        <end position="31"/>
    </location>
</feature>
<keyword evidence="14" id="KW-1185">Reference proteome</keyword>
<feature type="non-terminal residue" evidence="13">
    <location>
        <position position="86"/>
    </location>
</feature>
<dbReference type="GO" id="GO:0000978">
    <property type="term" value="F:RNA polymerase II cis-regulatory region sequence-specific DNA binding"/>
    <property type="evidence" value="ECO:0007669"/>
    <property type="project" value="TreeGrafter"/>
</dbReference>
<dbReference type="SMART" id="SM00355">
    <property type="entry name" value="ZnF_C2H2"/>
    <property type="match status" value="3"/>
</dbReference>
<dbReference type="GO" id="GO:0005634">
    <property type="term" value="C:nucleus"/>
    <property type="evidence" value="ECO:0007669"/>
    <property type="project" value="UniProtKB-SubCell"/>
</dbReference>
<dbReference type="InParanoid" id="A0A1Y2GPW3"/>
<evidence type="ECO:0000256" key="10">
    <source>
        <dbReference type="ARBA" id="ARBA00023242"/>
    </source>
</evidence>
<organism evidence="13 14">
    <name type="scientific">Lobosporangium transversale</name>
    <dbReference type="NCBI Taxonomy" id="64571"/>
    <lineage>
        <taxon>Eukaryota</taxon>
        <taxon>Fungi</taxon>
        <taxon>Fungi incertae sedis</taxon>
        <taxon>Mucoromycota</taxon>
        <taxon>Mortierellomycotina</taxon>
        <taxon>Mortierellomycetes</taxon>
        <taxon>Mortierellales</taxon>
        <taxon>Mortierellaceae</taxon>
        <taxon>Lobosporangium</taxon>
    </lineage>
</organism>
<keyword evidence="5 11" id="KW-0863">Zinc-finger</keyword>
<evidence type="ECO:0000313" key="14">
    <source>
        <dbReference type="Proteomes" id="UP000193648"/>
    </source>
</evidence>
<name>A0A1Y2GPW3_9FUNG</name>
<dbReference type="Proteomes" id="UP000193648">
    <property type="component" value="Unassembled WGS sequence"/>
</dbReference>
<dbReference type="PANTHER" id="PTHR24388:SF54">
    <property type="entry name" value="PROTEIN ESCARGOT"/>
    <property type="match status" value="1"/>
</dbReference>
<dbReference type="PROSITE" id="PS00028">
    <property type="entry name" value="ZINC_FINGER_C2H2_1"/>
    <property type="match status" value="1"/>
</dbReference>
<evidence type="ECO:0000256" key="6">
    <source>
        <dbReference type="ARBA" id="ARBA00022833"/>
    </source>
</evidence>
<dbReference type="GeneID" id="33562122"/>
<feature type="domain" description="C2H2-type" evidence="12">
    <location>
        <begin position="32"/>
        <end position="67"/>
    </location>
</feature>
<evidence type="ECO:0000256" key="4">
    <source>
        <dbReference type="ARBA" id="ARBA00022737"/>
    </source>
</evidence>
<evidence type="ECO:0000256" key="2">
    <source>
        <dbReference type="ARBA" id="ARBA00006991"/>
    </source>
</evidence>